<feature type="non-terminal residue" evidence="1">
    <location>
        <position position="101"/>
    </location>
</feature>
<dbReference type="RefSeq" id="WP_133248954.1">
    <property type="nucleotide sequence ID" value="NZ_QGDV01000030.1"/>
</dbReference>
<accession>A0ABX5LC61</accession>
<proteinExistence type="predicted"/>
<organism evidence="1 2">
    <name type="scientific">Rathayibacter iranicus NCPPB 2253 = VKM Ac-1602</name>
    <dbReference type="NCBI Taxonomy" id="1328868"/>
    <lineage>
        <taxon>Bacteria</taxon>
        <taxon>Bacillati</taxon>
        <taxon>Actinomycetota</taxon>
        <taxon>Actinomycetes</taxon>
        <taxon>Micrococcales</taxon>
        <taxon>Microbacteriaceae</taxon>
        <taxon>Rathayibacter</taxon>
    </lineage>
</organism>
<reference evidence="1 2" key="1">
    <citation type="submission" date="2018-03" db="EMBL/GenBank/DDBJ databases">
        <title>Genomic Encyclopedia of Type Strains, Phase III (KMG-III): the genomes of soil and plant-associated and newly described type strains.</title>
        <authorList>
            <person name="Whitman W."/>
        </authorList>
    </citation>
    <scope>NUCLEOTIDE SEQUENCE [LARGE SCALE GENOMIC DNA]</scope>
    <source>
        <strain evidence="1 2">VKM Ac-1602</strain>
    </source>
</reference>
<keyword evidence="2" id="KW-1185">Reference proteome</keyword>
<dbReference type="Proteomes" id="UP000245674">
    <property type="component" value="Unassembled WGS sequence"/>
</dbReference>
<dbReference type="EMBL" id="QGDV01000030">
    <property type="protein sequence ID" value="PWJ59719.1"/>
    <property type="molecule type" value="Genomic_DNA"/>
</dbReference>
<comment type="caution">
    <text evidence="1">The sequence shown here is derived from an EMBL/GenBank/DDBJ whole genome shotgun (WGS) entry which is preliminary data.</text>
</comment>
<sequence length="101" mass="10984">MAQRQRVRLLAAGTACGRDFLRGTAATVTTGARYDPARTPGAIVTALSADLDYAKRWGIHLAGSAGQVACNRRDRHITVTITGFSDAEARRPEPRLRHRGR</sequence>
<name>A0ABX5LC61_9MICO</name>
<protein>
    <submittedName>
        <fullName evidence="1">Uncharacterized protein</fullName>
    </submittedName>
</protein>
<evidence type="ECO:0000313" key="2">
    <source>
        <dbReference type="Proteomes" id="UP000245674"/>
    </source>
</evidence>
<gene>
    <name evidence="1" type="ORF">B0H03_1301</name>
</gene>
<evidence type="ECO:0000313" key="1">
    <source>
        <dbReference type="EMBL" id="PWJ59719.1"/>
    </source>
</evidence>